<dbReference type="Pfam" id="PF02653">
    <property type="entry name" value="BPD_transp_2"/>
    <property type="match status" value="1"/>
</dbReference>
<evidence type="ECO:0000256" key="3">
    <source>
        <dbReference type="ARBA" id="ARBA00022692"/>
    </source>
</evidence>
<feature type="transmembrane region" description="Helical" evidence="6">
    <location>
        <begin position="239"/>
        <end position="258"/>
    </location>
</feature>
<dbReference type="PANTHER" id="PTHR32196">
    <property type="entry name" value="ABC TRANSPORTER PERMEASE PROTEIN YPHD-RELATED-RELATED"/>
    <property type="match status" value="1"/>
</dbReference>
<name>A0A9D1F7N1_9FIRM</name>
<keyword evidence="3 6" id="KW-0812">Transmembrane</keyword>
<accession>A0A9D1F7N1</accession>
<keyword evidence="5 6" id="KW-0472">Membrane</keyword>
<evidence type="ECO:0000313" key="8">
    <source>
        <dbReference type="Proteomes" id="UP000823927"/>
    </source>
</evidence>
<evidence type="ECO:0000256" key="4">
    <source>
        <dbReference type="ARBA" id="ARBA00022989"/>
    </source>
</evidence>
<comment type="caution">
    <text evidence="7">The sequence shown here is derived from an EMBL/GenBank/DDBJ whole genome shotgun (WGS) entry which is preliminary data.</text>
</comment>
<evidence type="ECO:0000256" key="6">
    <source>
        <dbReference type="SAM" id="Phobius"/>
    </source>
</evidence>
<reference evidence="7" key="2">
    <citation type="journal article" date="2021" name="PeerJ">
        <title>Extensive microbial diversity within the chicken gut microbiome revealed by metagenomics and culture.</title>
        <authorList>
            <person name="Gilroy R."/>
            <person name="Ravi A."/>
            <person name="Getino M."/>
            <person name="Pursley I."/>
            <person name="Horton D.L."/>
            <person name="Alikhan N.F."/>
            <person name="Baker D."/>
            <person name="Gharbi K."/>
            <person name="Hall N."/>
            <person name="Watson M."/>
            <person name="Adriaenssens E.M."/>
            <person name="Foster-Nyarko E."/>
            <person name="Jarju S."/>
            <person name="Secka A."/>
            <person name="Antonio M."/>
            <person name="Oren A."/>
            <person name="Chaudhuri R.R."/>
            <person name="La Ragione R."/>
            <person name="Hildebrand F."/>
            <person name="Pallen M.J."/>
        </authorList>
    </citation>
    <scope>NUCLEOTIDE SEQUENCE</scope>
    <source>
        <strain evidence="7">CHK178-757</strain>
    </source>
</reference>
<dbReference type="InterPro" id="IPR001851">
    <property type="entry name" value="ABC_transp_permease"/>
</dbReference>
<feature type="transmembrane region" description="Helical" evidence="6">
    <location>
        <begin position="71"/>
        <end position="88"/>
    </location>
</feature>
<dbReference type="Proteomes" id="UP000823927">
    <property type="component" value="Unassembled WGS sequence"/>
</dbReference>
<dbReference type="GO" id="GO:0005886">
    <property type="term" value="C:plasma membrane"/>
    <property type="evidence" value="ECO:0007669"/>
    <property type="project" value="UniProtKB-SubCell"/>
</dbReference>
<dbReference type="AlphaFoldDB" id="A0A9D1F7N1"/>
<sequence>MSAQKNKKNLGSLSKLAPIIGLVVVVLFFSIITGGRLLSVTNLQNMVSQCIVTALVAVGAVFVFGIGNFDMSLGGGVLLSAVLGAMAAVKTGSLVVTLLVCVAVSVALALMKGIFSSYVTVPFFIFTIVLSSVISSVVLVIMGSETTVYLSDAVREIPSFNFMQITIINVICLAVYFVVCLFLFNYTPLGSKIKMMGGNPVCANQSGINGKKLQIITFLISSIGIALAAFILIIRTRTIGSATASSTGTDVMIALVLGGMPISGGPKSKISAGLVGSLIITVLNSGLTIMGLSTGVIQILRGVVFVAVVFVASFSYRSKLLPR</sequence>
<gene>
    <name evidence="7" type="ORF">IAB46_14380</name>
</gene>
<feature type="transmembrane region" description="Helical" evidence="6">
    <location>
        <begin position="270"/>
        <end position="290"/>
    </location>
</feature>
<feature type="transmembrane region" description="Helical" evidence="6">
    <location>
        <begin position="162"/>
        <end position="186"/>
    </location>
</feature>
<reference evidence="7" key="1">
    <citation type="submission" date="2020-10" db="EMBL/GenBank/DDBJ databases">
        <authorList>
            <person name="Gilroy R."/>
        </authorList>
    </citation>
    <scope>NUCLEOTIDE SEQUENCE</scope>
    <source>
        <strain evidence="7">CHK178-757</strain>
    </source>
</reference>
<feature type="transmembrane region" description="Helical" evidence="6">
    <location>
        <begin position="123"/>
        <end position="142"/>
    </location>
</feature>
<evidence type="ECO:0000256" key="1">
    <source>
        <dbReference type="ARBA" id="ARBA00004651"/>
    </source>
</evidence>
<evidence type="ECO:0000256" key="5">
    <source>
        <dbReference type="ARBA" id="ARBA00023136"/>
    </source>
</evidence>
<feature type="transmembrane region" description="Helical" evidence="6">
    <location>
        <begin position="12"/>
        <end position="34"/>
    </location>
</feature>
<evidence type="ECO:0000313" key="7">
    <source>
        <dbReference type="EMBL" id="HIS48707.1"/>
    </source>
</evidence>
<organism evidence="7 8">
    <name type="scientific">Candidatus Scybalocola faecigallinarum</name>
    <dbReference type="NCBI Taxonomy" id="2840941"/>
    <lineage>
        <taxon>Bacteria</taxon>
        <taxon>Bacillati</taxon>
        <taxon>Bacillota</taxon>
        <taxon>Clostridia</taxon>
        <taxon>Lachnospirales</taxon>
        <taxon>Lachnospiraceae</taxon>
        <taxon>Lachnospiraceae incertae sedis</taxon>
        <taxon>Candidatus Scybalocola (ex Gilroy et al. 2021)</taxon>
    </lineage>
</organism>
<keyword evidence="4 6" id="KW-1133">Transmembrane helix</keyword>
<comment type="subcellular location">
    <subcellularLocation>
        <location evidence="1">Cell membrane</location>
        <topology evidence="1">Multi-pass membrane protein</topology>
    </subcellularLocation>
</comment>
<feature type="transmembrane region" description="Helical" evidence="6">
    <location>
        <begin position="46"/>
        <end position="64"/>
    </location>
</feature>
<feature type="transmembrane region" description="Helical" evidence="6">
    <location>
        <begin position="94"/>
        <end position="111"/>
    </location>
</feature>
<dbReference type="GO" id="GO:0022857">
    <property type="term" value="F:transmembrane transporter activity"/>
    <property type="evidence" value="ECO:0007669"/>
    <property type="project" value="InterPro"/>
</dbReference>
<protein>
    <submittedName>
        <fullName evidence="7">ABC transporter permease</fullName>
    </submittedName>
</protein>
<proteinExistence type="predicted"/>
<feature type="transmembrane region" description="Helical" evidence="6">
    <location>
        <begin position="215"/>
        <end position="233"/>
    </location>
</feature>
<evidence type="ECO:0000256" key="2">
    <source>
        <dbReference type="ARBA" id="ARBA00022475"/>
    </source>
</evidence>
<feature type="transmembrane region" description="Helical" evidence="6">
    <location>
        <begin position="296"/>
        <end position="316"/>
    </location>
</feature>
<dbReference type="EMBL" id="DVIT01000062">
    <property type="protein sequence ID" value="HIS48707.1"/>
    <property type="molecule type" value="Genomic_DNA"/>
</dbReference>
<keyword evidence="2" id="KW-1003">Cell membrane</keyword>